<feature type="transmembrane region" description="Helical" evidence="6">
    <location>
        <begin position="98"/>
        <end position="124"/>
    </location>
</feature>
<dbReference type="InterPro" id="IPR051072">
    <property type="entry name" value="CACNG_subunit"/>
</dbReference>
<feature type="transmembrane region" description="Helical" evidence="6">
    <location>
        <begin position="136"/>
        <end position="159"/>
    </location>
</feature>
<proteinExistence type="inferred from homology"/>
<dbReference type="InterPro" id="IPR004031">
    <property type="entry name" value="PMP22/EMP/MP20/Claudin"/>
</dbReference>
<comment type="similarity">
    <text evidence="2">Belongs to the PMP-22/EMP/MP20 family. CACNG subfamily.</text>
</comment>
<dbReference type="OrthoDB" id="5917530at2759"/>
<dbReference type="RefSeq" id="XP_009065062.1">
    <property type="nucleotide sequence ID" value="XM_009066814.1"/>
</dbReference>
<evidence type="ECO:0000256" key="2">
    <source>
        <dbReference type="ARBA" id="ARBA00007111"/>
    </source>
</evidence>
<evidence type="ECO:0000256" key="6">
    <source>
        <dbReference type="SAM" id="Phobius"/>
    </source>
</evidence>
<dbReference type="GO" id="GO:0032281">
    <property type="term" value="C:AMPA glutamate receptor complex"/>
    <property type="evidence" value="ECO:0007669"/>
    <property type="project" value="TreeGrafter"/>
</dbReference>
<keyword evidence="8" id="KW-1185">Reference proteome</keyword>
<dbReference type="GO" id="GO:0098970">
    <property type="term" value="P:postsynaptic neurotransmitter receptor diffusion trapping"/>
    <property type="evidence" value="ECO:0007669"/>
    <property type="project" value="TreeGrafter"/>
</dbReference>
<evidence type="ECO:0000313" key="7">
    <source>
        <dbReference type="EMBL" id="ESO83933.1"/>
    </source>
</evidence>
<dbReference type="GO" id="GO:0098839">
    <property type="term" value="C:postsynaptic density membrane"/>
    <property type="evidence" value="ECO:0007669"/>
    <property type="project" value="TreeGrafter"/>
</dbReference>
<dbReference type="EMBL" id="KB203566">
    <property type="protein sequence ID" value="ESO83933.1"/>
    <property type="molecule type" value="Genomic_DNA"/>
</dbReference>
<dbReference type="Pfam" id="PF00822">
    <property type="entry name" value="PMP22_Claudin"/>
    <property type="match status" value="1"/>
</dbReference>
<dbReference type="InterPro" id="IPR008368">
    <property type="entry name" value="VDCC_gsu"/>
</dbReference>
<evidence type="ECO:0000256" key="3">
    <source>
        <dbReference type="ARBA" id="ARBA00022692"/>
    </source>
</evidence>
<dbReference type="CTD" id="20230373"/>
<sequence length="243" mass="26912">MAVKCTIYRVTAFSFTLGAISLGLLALAVSTDAWLYMSTAIQISPEVRRQFNITGNIIIHMRSGLWRVCTVNVANGKLIFFNEHMEIQGIFLLQKGNIVVLSAIRVAAPLPVCALILCVISAIFHSVGSIHGDRKILFAAGFYILSGLSLAVGIVLYISAINDEVGLISKKERDHFVYYYGWSFYTAGIAFITSEMAAVVCVNLFLQKYTKLQDLEDLIPGLQLQVRFSKKNYYAGINQTLIL</sequence>
<dbReference type="GO" id="GO:0016247">
    <property type="term" value="F:channel regulator activity"/>
    <property type="evidence" value="ECO:0007669"/>
    <property type="project" value="TreeGrafter"/>
</dbReference>
<feature type="transmembrane region" description="Helical" evidence="6">
    <location>
        <begin position="179"/>
        <end position="206"/>
    </location>
</feature>
<evidence type="ECO:0008006" key="9">
    <source>
        <dbReference type="Google" id="ProtNLM"/>
    </source>
</evidence>
<name>V3Z0E8_LOTGI</name>
<dbReference type="Proteomes" id="UP000030746">
    <property type="component" value="Unassembled WGS sequence"/>
</dbReference>
<evidence type="ECO:0000256" key="4">
    <source>
        <dbReference type="ARBA" id="ARBA00022989"/>
    </source>
</evidence>
<dbReference type="GO" id="GO:0005245">
    <property type="term" value="F:voltage-gated calcium channel activity"/>
    <property type="evidence" value="ECO:0007669"/>
    <property type="project" value="TreeGrafter"/>
</dbReference>
<gene>
    <name evidence="7" type="ORF">LOTGIDRAFT_108597</name>
</gene>
<dbReference type="HOGENOM" id="CLU_1143678_0_0_1"/>
<dbReference type="GO" id="GO:0051968">
    <property type="term" value="P:positive regulation of synaptic transmission, glutamatergic"/>
    <property type="evidence" value="ECO:0007669"/>
    <property type="project" value="TreeGrafter"/>
</dbReference>
<dbReference type="STRING" id="225164.V3Z0E8"/>
<comment type="subcellular location">
    <subcellularLocation>
        <location evidence="1">Membrane</location>
        <topology evidence="1">Multi-pass membrane protein</topology>
    </subcellularLocation>
</comment>
<accession>V3Z0E8</accession>
<evidence type="ECO:0000256" key="1">
    <source>
        <dbReference type="ARBA" id="ARBA00004141"/>
    </source>
</evidence>
<dbReference type="OMA" id="QCISIDY"/>
<keyword evidence="3 6" id="KW-0812">Transmembrane</keyword>
<dbReference type="KEGG" id="lgi:LOTGIDRAFT_108597"/>
<dbReference type="AlphaFoldDB" id="V3Z0E8"/>
<dbReference type="GO" id="GO:0019226">
    <property type="term" value="P:transmission of nerve impulse"/>
    <property type="evidence" value="ECO:0007669"/>
    <property type="project" value="TreeGrafter"/>
</dbReference>
<feature type="transmembrane region" description="Helical" evidence="6">
    <location>
        <begin position="7"/>
        <end position="29"/>
    </location>
</feature>
<dbReference type="GeneID" id="20230373"/>
<dbReference type="PANTHER" id="PTHR12107:SF0">
    <property type="entry name" value="STARGAZIN (MAMMALIAN CALCIUM CHANNEL) HOMOLOG"/>
    <property type="match status" value="1"/>
</dbReference>
<keyword evidence="5 6" id="KW-0472">Membrane</keyword>
<dbReference type="Gene3D" id="1.20.140.150">
    <property type="match status" value="1"/>
</dbReference>
<protein>
    <recommendedName>
        <fullName evidence="9">Voltage-dependent calcium channel gamma-7 subunit</fullName>
    </recommendedName>
</protein>
<dbReference type="GO" id="GO:0099590">
    <property type="term" value="P:neurotransmitter receptor internalization"/>
    <property type="evidence" value="ECO:0007669"/>
    <property type="project" value="TreeGrafter"/>
</dbReference>
<organism evidence="7 8">
    <name type="scientific">Lottia gigantea</name>
    <name type="common">Giant owl limpet</name>
    <dbReference type="NCBI Taxonomy" id="225164"/>
    <lineage>
        <taxon>Eukaryota</taxon>
        <taxon>Metazoa</taxon>
        <taxon>Spiralia</taxon>
        <taxon>Lophotrochozoa</taxon>
        <taxon>Mollusca</taxon>
        <taxon>Gastropoda</taxon>
        <taxon>Patellogastropoda</taxon>
        <taxon>Lottioidea</taxon>
        <taxon>Lottiidae</taxon>
        <taxon>Lottia</taxon>
    </lineage>
</organism>
<dbReference type="GO" id="GO:0098943">
    <property type="term" value="P:neurotransmitter receptor transport, postsynaptic endosome to lysosome"/>
    <property type="evidence" value="ECO:0007669"/>
    <property type="project" value="TreeGrafter"/>
</dbReference>
<reference evidence="7 8" key="1">
    <citation type="journal article" date="2013" name="Nature">
        <title>Insights into bilaterian evolution from three spiralian genomes.</title>
        <authorList>
            <person name="Simakov O."/>
            <person name="Marletaz F."/>
            <person name="Cho S.J."/>
            <person name="Edsinger-Gonzales E."/>
            <person name="Havlak P."/>
            <person name="Hellsten U."/>
            <person name="Kuo D.H."/>
            <person name="Larsson T."/>
            <person name="Lv J."/>
            <person name="Arendt D."/>
            <person name="Savage R."/>
            <person name="Osoegawa K."/>
            <person name="de Jong P."/>
            <person name="Grimwood J."/>
            <person name="Chapman J.A."/>
            <person name="Shapiro H."/>
            <person name="Aerts A."/>
            <person name="Otillar R.P."/>
            <person name="Terry A.Y."/>
            <person name="Boore J.L."/>
            <person name="Grigoriev I.V."/>
            <person name="Lindberg D.R."/>
            <person name="Seaver E.C."/>
            <person name="Weisblat D.A."/>
            <person name="Putnam N.H."/>
            <person name="Rokhsar D.S."/>
        </authorList>
    </citation>
    <scope>NUCLEOTIDE SEQUENCE [LARGE SCALE GENOMIC DNA]</scope>
</reference>
<evidence type="ECO:0000313" key="8">
    <source>
        <dbReference type="Proteomes" id="UP000030746"/>
    </source>
</evidence>
<dbReference type="PRINTS" id="PR01792">
    <property type="entry name" value="VDCCGAMMA"/>
</dbReference>
<dbReference type="PANTHER" id="PTHR12107">
    <property type="entry name" value="VOLTAGE-DEPENDENT CALCIUM CHANNEL GAMMA SUBUNIT"/>
    <property type="match status" value="1"/>
</dbReference>
<keyword evidence="4 6" id="KW-1133">Transmembrane helix</keyword>
<evidence type="ECO:0000256" key="5">
    <source>
        <dbReference type="ARBA" id="ARBA00023136"/>
    </source>
</evidence>